<gene>
    <name evidence="2" type="ORF">LCGC14_2995790</name>
</gene>
<evidence type="ECO:0000313" key="2">
    <source>
        <dbReference type="EMBL" id="KKK63290.1"/>
    </source>
</evidence>
<accession>A0A0F8XQ26</accession>
<dbReference type="EMBL" id="LAZR01061585">
    <property type="protein sequence ID" value="KKK63290.1"/>
    <property type="molecule type" value="Genomic_DNA"/>
</dbReference>
<name>A0A0F8XQ26_9ZZZZ</name>
<proteinExistence type="predicted"/>
<keyword evidence="1" id="KW-1133">Transmembrane helix</keyword>
<comment type="caution">
    <text evidence="2">The sequence shown here is derived from an EMBL/GenBank/DDBJ whole genome shotgun (WGS) entry which is preliminary data.</text>
</comment>
<keyword evidence="1" id="KW-0472">Membrane</keyword>
<feature type="transmembrane region" description="Helical" evidence="1">
    <location>
        <begin position="30"/>
        <end position="51"/>
    </location>
</feature>
<reference evidence="2" key="1">
    <citation type="journal article" date="2015" name="Nature">
        <title>Complex archaea that bridge the gap between prokaryotes and eukaryotes.</title>
        <authorList>
            <person name="Spang A."/>
            <person name="Saw J.H."/>
            <person name="Jorgensen S.L."/>
            <person name="Zaremba-Niedzwiedzka K."/>
            <person name="Martijn J."/>
            <person name="Lind A.E."/>
            <person name="van Eijk R."/>
            <person name="Schleper C."/>
            <person name="Guy L."/>
            <person name="Ettema T.J."/>
        </authorList>
    </citation>
    <scope>NUCLEOTIDE SEQUENCE</scope>
</reference>
<feature type="transmembrane region" description="Helical" evidence="1">
    <location>
        <begin position="6"/>
        <end position="23"/>
    </location>
</feature>
<organism evidence="2">
    <name type="scientific">marine sediment metagenome</name>
    <dbReference type="NCBI Taxonomy" id="412755"/>
    <lineage>
        <taxon>unclassified sequences</taxon>
        <taxon>metagenomes</taxon>
        <taxon>ecological metagenomes</taxon>
    </lineage>
</organism>
<evidence type="ECO:0000256" key="1">
    <source>
        <dbReference type="SAM" id="Phobius"/>
    </source>
</evidence>
<keyword evidence="1" id="KW-0812">Transmembrane</keyword>
<protein>
    <submittedName>
        <fullName evidence="2">Uncharacterized protein</fullName>
    </submittedName>
</protein>
<sequence>MDTYGIILFVIGLAGYFILRKRAPGWATFFAWVWGAGAGIFVASIWAVQIFNRALRGLGG</sequence>
<dbReference type="AlphaFoldDB" id="A0A0F8XQ26"/>